<name>A0A075HM70_9EURY</name>
<feature type="domain" description="AAA" evidence="1">
    <location>
        <begin position="6"/>
        <end position="218"/>
    </location>
</feature>
<dbReference type="InterPro" id="IPR050678">
    <property type="entry name" value="DNA_Partitioning_ATPase"/>
</dbReference>
<reference evidence="2" key="1">
    <citation type="journal article" date="2014" name="Genome Biol. Evol.">
        <title>Pangenome evidence for extensive interdomain horizontal transfer affecting lineage core and shell genes in uncultured planktonic thaumarchaeota and euryarchaeota.</title>
        <authorList>
            <person name="Deschamps P."/>
            <person name="Zivanovic Y."/>
            <person name="Moreira D."/>
            <person name="Rodriguez-Valera F."/>
            <person name="Lopez-Garcia P."/>
        </authorList>
    </citation>
    <scope>NUCLEOTIDE SEQUENCE</scope>
</reference>
<dbReference type="SUPFAM" id="SSF52540">
    <property type="entry name" value="P-loop containing nucleoside triphosphate hydrolases"/>
    <property type="match status" value="1"/>
</dbReference>
<accession>A0A075HM70</accession>
<sequence>MSAPVVIAVVNHKGGCAKTTTAVNLASALAVGNDQMGVSGRRVLLVDLDPKGNVATTFGIDKKSLGPTMNELFKGGVDGAPVTLNECLLGPENLTEAMRAAWKLHNPERKRGPPKDIAIDNLWLLPADLDLSGVEIDLATRIGRENRLKLALEQAAGHFDVVIVDTPASLGLLTVNALAAANWVLIPIQAEFYALEGMGQLINAIREVQKAINPELKMFGIALTMVQTNSNLGETVAERARKHFGDRVFETAIQRSVAIAEAPLEGAPIVIAKKPNKSNPGSKAYWDLAREVDARIERILSG</sequence>
<dbReference type="PANTHER" id="PTHR13696:SF52">
    <property type="entry name" value="PARA FAMILY PROTEIN CT_582"/>
    <property type="match status" value="1"/>
</dbReference>
<dbReference type="PANTHER" id="PTHR13696">
    <property type="entry name" value="P-LOOP CONTAINING NUCLEOSIDE TRIPHOSPHATE HYDROLASE"/>
    <property type="match status" value="1"/>
</dbReference>
<dbReference type="AlphaFoldDB" id="A0A075HM70"/>
<evidence type="ECO:0000313" key="2">
    <source>
        <dbReference type="EMBL" id="AIF15063.1"/>
    </source>
</evidence>
<proteinExistence type="predicted"/>
<dbReference type="CDD" id="cd02042">
    <property type="entry name" value="ParAB_family"/>
    <property type="match status" value="1"/>
</dbReference>
<evidence type="ECO:0000259" key="1">
    <source>
        <dbReference type="Pfam" id="PF13614"/>
    </source>
</evidence>
<dbReference type="Gene3D" id="3.40.50.300">
    <property type="entry name" value="P-loop containing nucleotide triphosphate hydrolases"/>
    <property type="match status" value="1"/>
</dbReference>
<dbReference type="InterPro" id="IPR027417">
    <property type="entry name" value="P-loop_NTPase"/>
</dbReference>
<gene>
    <name evidence="2" type="primary">parA</name>
    <name evidence="2" type="synonym">soj</name>
</gene>
<organism evidence="2">
    <name type="scientific">uncultured marine group II/III euryarchaeote KM3_69_F11</name>
    <dbReference type="NCBI Taxonomy" id="1456490"/>
    <lineage>
        <taxon>Archaea</taxon>
        <taxon>Methanobacteriati</taxon>
        <taxon>Methanobacteriota</taxon>
        <taxon>environmental samples</taxon>
    </lineage>
</organism>
<protein>
    <submittedName>
        <fullName evidence="2">Sporulation initiation inhibitor protein (ParA, soj)</fullName>
    </submittedName>
</protein>
<dbReference type="InterPro" id="IPR025669">
    <property type="entry name" value="AAA_dom"/>
</dbReference>
<dbReference type="EMBL" id="KF901019">
    <property type="protein sequence ID" value="AIF15063.1"/>
    <property type="molecule type" value="Genomic_DNA"/>
</dbReference>
<dbReference type="Pfam" id="PF13614">
    <property type="entry name" value="AAA_31"/>
    <property type="match status" value="1"/>
</dbReference>